<accession>A0ABV4QYH4</accession>
<dbReference type="Pfam" id="PF01636">
    <property type="entry name" value="APH"/>
    <property type="match status" value="1"/>
</dbReference>
<protein>
    <submittedName>
        <fullName evidence="2">Phosphotransferase</fullName>
    </submittedName>
</protein>
<proteinExistence type="predicted"/>
<dbReference type="RefSeq" id="WP_371941286.1">
    <property type="nucleotide sequence ID" value="NZ_JAXCEH010000007.1"/>
</dbReference>
<dbReference type="InterPro" id="IPR002575">
    <property type="entry name" value="Aminoglycoside_PTrfase"/>
</dbReference>
<dbReference type="Gene3D" id="3.90.1200.10">
    <property type="match status" value="1"/>
</dbReference>
<evidence type="ECO:0000313" key="2">
    <source>
        <dbReference type="EMBL" id="MFA1554743.1"/>
    </source>
</evidence>
<dbReference type="InterPro" id="IPR011009">
    <property type="entry name" value="Kinase-like_dom_sf"/>
</dbReference>
<dbReference type="Proteomes" id="UP001569904">
    <property type="component" value="Unassembled WGS sequence"/>
</dbReference>
<keyword evidence="3" id="KW-1185">Reference proteome</keyword>
<organism evidence="2 3">
    <name type="scientific">Actinomadura chokoriensis</name>
    <dbReference type="NCBI Taxonomy" id="454156"/>
    <lineage>
        <taxon>Bacteria</taxon>
        <taxon>Bacillati</taxon>
        <taxon>Actinomycetota</taxon>
        <taxon>Actinomycetes</taxon>
        <taxon>Streptosporangiales</taxon>
        <taxon>Thermomonosporaceae</taxon>
        <taxon>Actinomadura</taxon>
    </lineage>
</organism>
<reference evidence="2 3" key="1">
    <citation type="submission" date="2023-11" db="EMBL/GenBank/DDBJ databases">
        <title>Actinomadura monticuli sp. nov., isolated from volcanic ash.</title>
        <authorList>
            <person name="Lee S.D."/>
            <person name="Yang H."/>
            <person name="Kim I.S."/>
        </authorList>
    </citation>
    <scope>NUCLEOTIDE SEQUENCE [LARGE SCALE GENOMIC DNA]</scope>
    <source>
        <strain evidence="2 3">DSM 45346</strain>
    </source>
</reference>
<dbReference type="EMBL" id="JAXCEH010000007">
    <property type="protein sequence ID" value="MFA1554743.1"/>
    <property type="molecule type" value="Genomic_DNA"/>
</dbReference>
<gene>
    <name evidence="2" type="ORF">SM436_13715</name>
</gene>
<sequence>MRYGWSDLPPEVLDTVKAHTGSIHRVEPAPAGNHADITATVHTTDGRLFVKAARKTARDTDGPEVRSLRWEAAINPHVTEYAPRLHWTVEAGGWLVLAFEHVQARHADYTPGSPDLDVLAEIIDSLQAHPLPDVLERKRIERRWESMGDVSALAGATLLHADLNPANVLLGDDDTAYVVDWTFAGRGATFLEMALLIPWLLKAGHTPAKAEHWASQFPAWTSTAPSTIDLFARVFDDKWRANLATNSKSWALEHATAVSQWASHRRTLARTP</sequence>
<dbReference type="SUPFAM" id="SSF56112">
    <property type="entry name" value="Protein kinase-like (PK-like)"/>
    <property type="match status" value="1"/>
</dbReference>
<evidence type="ECO:0000259" key="1">
    <source>
        <dbReference type="Pfam" id="PF01636"/>
    </source>
</evidence>
<evidence type="ECO:0000313" key="3">
    <source>
        <dbReference type="Proteomes" id="UP001569904"/>
    </source>
</evidence>
<feature type="domain" description="Aminoglycoside phosphotransferase" evidence="1">
    <location>
        <begin position="124"/>
        <end position="197"/>
    </location>
</feature>
<comment type="caution">
    <text evidence="2">The sequence shown here is derived from an EMBL/GenBank/DDBJ whole genome shotgun (WGS) entry which is preliminary data.</text>
</comment>
<name>A0ABV4QYH4_9ACTN</name>